<protein>
    <submittedName>
        <fullName evidence="2">Uncharacterized protein</fullName>
    </submittedName>
</protein>
<sequence>MKTDRKPPRVARSPMRFRGRRVLRPSNTNTPPRTPPATMIKTQRKESEIRPEYQTLSCDLWTLSKMVQDELGAMNAKNHPSKNGATNYGDSLERGRFYNDYIALRNEKLRKKQRGGDGEMDGPKSAYNLGVKVESGTKKEFKKKAENLKKSAVAAAATCTVDRSQHPRYALRSTAKKPPLPLPMNDEENTTTVRKTAAGSRSRRM</sequence>
<organism evidence="2 4">
    <name type="scientific">Saponaria officinalis</name>
    <name type="common">Common soapwort</name>
    <name type="synonym">Lychnis saponaria</name>
    <dbReference type="NCBI Taxonomy" id="3572"/>
    <lineage>
        <taxon>Eukaryota</taxon>
        <taxon>Viridiplantae</taxon>
        <taxon>Streptophyta</taxon>
        <taxon>Embryophyta</taxon>
        <taxon>Tracheophyta</taxon>
        <taxon>Spermatophyta</taxon>
        <taxon>Magnoliopsida</taxon>
        <taxon>eudicotyledons</taxon>
        <taxon>Gunneridae</taxon>
        <taxon>Pentapetalae</taxon>
        <taxon>Caryophyllales</taxon>
        <taxon>Caryophyllaceae</taxon>
        <taxon>Caryophylleae</taxon>
        <taxon>Saponaria</taxon>
    </lineage>
</organism>
<dbReference type="PANTHER" id="PTHR37259">
    <property type="entry name" value="OS07G0474300 PROTEIN"/>
    <property type="match status" value="1"/>
</dbReference>
<dbReference type="Proteomes" id="UP001443914">
    <property type="component" value="Unassembled WGS sequence"/>
</dbReference>
<keyword evidence="4" id="KW-1185">Reference proteome</keyword>
<evidence type="ECO:0000313" key="4">
    <source>
        <dbReference type="Proteomes" id="UP001443914"/>
    </source>
</evidence>
<comment type="caution">
    <text evidence="2">The sequence shown here is derived from an EMBL/GenBank/DDBJ whole genome shotgun (WGS) entry which is preliminary data.</text>
</comment>
<proteinExistence type="predicted"/>
<feature type="region of interest" description="Disordered" evidence="1">
    <location>
        <begin position="167"/>
        <end position="205"/>
    </location>
</feature>
<dbReference type="EMBL" id="JBDFQZ010000001">
    <property type="protein sequence ID" value="KAK9756675.1"/>
    <property type="molecule type" value="Genomic_DNA"/>
</dbReference>
<accession>A0AAW1N6S9</accession>
<name>A0AAW1N6S9_SAPOF</name>
<reference evidence="2 4" key="1">
    <citation type="submission" date="2024-03" db="EMBL/GenBank/DDBJ databases">
        <title>WGS assembly of Saponaria officinalis var. Norfolk2.</title>
        <authorList>
            <person name="Jenkins J."/>
            <person name="Shu S."/>
            <person name="Grimwood J."/>
            <person name="Barry K."/>
            <person name="Goodstein D."/>
            <person name="Schmutz J."/>
            <person name="Leebens-Mack J."/>
            <person name="Osbourn A."/>
        </authorList>
    </citation>
    <scope>NUCLEOTIDE SEQUENCE [LARGE SCALE GENOMIC DNA]</scope>
    <source>
        <strain evidence="4">cv. Norfolk2</strain>
        <strain evidence="2">JIC</strain>
        <tissue evidence="2">Leaf</tissue>
    </source>
</reference>
<gene>
    <name evidence="2" type="ORF">RND81_01G113900</name>
    <name evidence="3" type="ORF">RND81_01G114200</name>
</gene>
<dbReference type="PANTHER" id="PTHR37259:SF2">
    <property type="entry name" value="OS07G0474300 PROTEIN"/>
    <property type="match status" value="1"/>
</dbReference>
<feature type="region of interest" description="Disordered" evidence="1">
    <location>
        <begin position="1"/>
        <end position="51"/>
    </location>
</feature>
<dbReference type="EMBL" id="JBDFQZ010000001">
    <property type="protein sequence ID" value="KAK9756678.1"/>
    <property type="molecule type" value="Genomic_DNA"/>
</dbReference>
<evidence type="ECO:0000313" key="3">
    <source>
        <dbReference type="EMBL" id="KAK9756678.1"/>
    </source>
</evidence>
<evidence type="ECO:0000256" key="1">
    <source>
        <dbReference type="SAM" id="MobiDB-lite"/>
    </source>
</evidence>
<evidence type="ECO:0000313" key="2">
    <source>
        <dbReference type="EMBL" id="KAK9756675.1"/>
    </source>
</evidence>
<dbReference type="AlphaFoldDB" id="A0AAW1N6S9"/>